<organism evidence="1">
    <name type="scientific">freshwater metagenome</name>
    <dbReference type="NCBI Taxonomy" id="449393"/>
    <lineage>
        <taxon>unclassified sequences</taxon>
        <taxon>metagenomes</taxon>
        <taxon>ecological metagenomes</taxon>
    </lineage>
</organism>
<evidence type="ECO:0000313" key="1">
    <source>
        <dbReference type="EMBL" id="CAB4590668.1"/>
    </source>
</evidence>
<dbReference type="EMBL" id="CAEZUE010000050">
    <property type="protein sequence ID" value="CAB4590668.1"/>
    <property type="molecule type" value="Genomic_DNA"/>
</dbReference>
<dbReference type="AlphaFoldDB" id="A0A6J6G174"/>
<gene>
    <name evidence="1" type="ORF">UFOPK1788_00508</name>
</gene>
<proteinExistence type="predicted"/>
<name>A0A6J6G174_9ZZZZ</name>
<sequence length="193" mass="22283">MILPHAFLQLPVNEKRSQSCERSQTKTRSTEASLVSDITRQSCRRSLNGTFWKTHRGTRRIRLTSPRFRRDGSKRSSRSKPWCATLRAWALQTRACLTKRLLLLKRCSWRDESRATPPRHSSLTSTSSRRFAQCWKRVLSRSVLSFDSLILPPVMEQTRSPTVRSGHTFSIPVHQDEFAILPATSRQQPPPEL</sequence>
<reference evidence="1" key="1">
    <citation type="submission" date="2020-05" db="EMBL/GenBank/DDBJ databases">
        <authorList>
            <person name="Chiriac C."/>
            <person name="Salcher M."/>
            <person name="Ghai R."/>
            <person name="Kavagutti S V."/>
        </authorList>
    </citation>
    <scope>NUCLEOTIDE SEQUENCE</scope>
</reference>
<accession>A0A6J6G174</accession>
<protein>
    <submittedName>
        <fullName evidence="1">Unannotated protein</fullName>
    </submittedName>
</protein>